<dbReference type="InterPro" id="IPR013693">
    <property type="entry name" value="SpoIID/LytB_N"/>
</dbReference>
<gene>
    <name evidence="2" type="ORF">METZ01_LOCUS213757</name>
</gene>
<dbReference type="EMBL" id="UINC01049294">
    <property type="protein sequence ID" value="SVB60903.1"/>
    <property type="molecule type" value="Genomic_DNA"/>
</dbReference>
<feature type="domain" description="Sporulation stage II protein D amidase enhancer LytB N-terminal" evidence="1">
    <location>
        <begin position="24"/>
        <end position="115"/>
    </location>
</feature>
<evidence type="ECO:0000259" key="1">
    <source>
        <dbReference type="Pfam" id="PF08486"/>
    </source>
</evidence>
<dbReference type="NCBIfam" id="TIGR02669">
    <property type="entry name" value="SpoIID_LytB"/>
    <property type="match status" value="1"/>
</dbReference>
<organism evidence="2">
    <name type="scientific">marine metagenome</name>
    <dbReference type="NCBI Taxonomy" id="408172"/>
    <lineage>
        <taxon>unclassified sequences</taxon>
        <taxon>metagenomes</taxon>
        <taxon>ecological metagenomes</taxon>
    </lineage>
</organism>
<dbReference type="InterPro" id="IPR013486">
    <property type="entry name" value="SpoIID/LytB"/>
</dbReference>
<dbReference type="AlphaFoldDB" id="A0A382FFB0"/>
<name>A0A382FFB0_9ZZZZ</name>
<evidence type="ECO:0000313" key="2">
    <source>
        <dbReference type="EMBL" id="SVB60903.1"/>
    </source>
</evidence>
<accession>A0A382FFB0</accession>
<dbReference type="GO" id="GO:0030435">
    <property type="term" value="P:sporulation resulting in formation of a cellular spore"/>
    <property type="evidence" value="ECO:0007669"/>
    <property type="project" value="InterPro"/>
</dbReference>
<sequence>GRGFHWGKNIDVSFTGNIKITSKNGHLMVINNVPLEQYLSCVAVSEMSGACPPEFLEAQSITARSWILAAAEKKHADLGIDACNDDCCQRYQGVSQLSPVSKKTVENSRGVVITHNSEICDARYSKSCGGLTENCENVWNMEPRPYLKNVFDGPDKYTKVDWENWFTHYPNTFCSPQFLSENNLSKFLGNVDENRKYFRWEVRFTQNEFCSFFSIEINEKVSYIKNINILNRGESGRIINLNLEYQTEGGSVKSLQLDTEYDIRKTLHPSFLFSSAFICKLNKDHIQFFGGGWGHGVGLCQIGALAMALNGYSSKEILNHYFQYSTLKKLY</sequence>
<feature type="non-terminal residue" evidence="2">
    <location>
        <position position="1"/>
    </location>
</feature>
<protein>
    <recommendedName>
        <fullName evidence="1">Sporulation stage II protein D amidase enhancer LytB N-terminal domain-containing protein</fullName>
    </recommendedName>
</protein>
<reference evidence="2" key="1">
    <citation type="submission" date="2018-05" db="EMBL/GenBank/DDBJ databases">
        <authorList>
            <person name="Lanie J.A."/>
            <person name="Ng W.-L."/>
            <person name="Kazmierczak K.M."/>
            <person name="Andrzejewski T.M."/>
            <person name="Davidsen T.M."/>
            <person name="Wayne K.J."/>
            <person name="Tettelin H."/>
            <person name="Glass J.I."/>
            <person name="Rusch D."/>
            <person name="Podicherti R."/>
            <person name="Tsui H.-C.T."/>
            <person name="Winkler M.E."/>
        </authorList>
    </citation>
    <scope>NUCLEOTIDE SEQUENCE</scope>
</reference>
<proteinExistence type="predicted"/>
<dbReference type="Pfam" id="PF08486">
    <property type="entry name" value="SpoIID"/>
    <property type="match status" value="1"/>
</dbReference>